<dbReference type="GO" id="GO:0003700">
    <property type="term" value="F:DNA-binding transcription factor activity"/>
    <property type="evidence" value="ECO:0007669"/>
    <property type="project" value="TreeGrafter"/>
</dbReference>
<dbReference type="InterPro" id="IPR000944">
    <property type="entry name" value="Tscrpt_reg_Rrf2"/>
</dbReference>
<reference evidence="2" key="1">
    <citation type="submission" date="2016-10" db="EMBL/GenBank/DDBJ databases">
        <authorList>
            <person name="Varghese N."/>
            <person name="Submissions S."/>
        </authorList>
    </citation>
    <scope>NUCLEOTIDE SEQUENCE [LARGE SCALE GENOMIC DNA]</scope>
    <source>
        <strain evidence="2">VPI 5359</strain>
    </source>
</reference>
<dbReference type="Proteomes" id="UP000199652">
    <property type="component" value="Unassembled WGS sequence"/>
</dbReference>
<dbReference type="PANTHER" id="PTHR33221">
    <property type="entry name" value="WINGED HELIX-TURN-HELIX TRANSCRIPTIONAL REGULATOR, RRF2 FAMILY"/>
    <property type="match status" value="1"/>
</dbReference>
<dbReference type="EMBL" id="FNOU01000006">
    <property type="protein sequence ID" value="SDX72574.1"/>
    <property type="molecule type" value="Genomic_DNA"/>
</dbReference>
<organism evidence="1 2">
    <name type="scientific">Eubacterium barkeri</name>
    <name type="common">Clostridium barkeri</name>
    <dbReference type="NCBI Taxonomy" id="1528"/>
    <lineage>
        <taxon>Bacteria</taxon>
        <taxon>Bacillati</taxon>
        <taxon>Bacillota</taxon>
        <taxon>Clostridia</taxon>
        <taxon>Eubacteriales</taxon>
        <taxon>Eubacteriaceae</taxon>
        <taxon>Eubacterium</taxon>
    </lineage>
</organism>
<protein>
    <submittedName>
        <fullName evidence="1">DNA-binding transcriptional regulator, IscR family</fullName>
    </submittedName>
</protein>
<name>A0A1H3E3R7_EUBBA</name>
<dbReference type="AlphaFoldDB" id="A0A1H3E3R7"/>
<accession>A0A1H3E3R7</accession>
<dbReference type="RefSeq" id="WP_090244147.1">
    <property type="nucleotide sequence ID" value="NZ_FNOU01000006.1"/>
</dbReference>
<dbReference type="Pfam" id="PF02082">
    <property type="entry name" value="Rrf2"/>
    <property type="match status" value="1"/>
</dbReference>
<dbReference type="GO" id="GO:0005829">
    <property type="term" value="C:cytosol"/>
    <property type="evidence" value="ECO:0007669"/>
    <property type="project" value="TreeGrafter"/>
</dbReference>
<gene>
    <name evidence="1" type="ORF">SAMN04488579_10661</name>
</gene>
<evidence type="ECO:0000313" key="2">
    <source>
        <dbReference type="Proteomes" id="UP000199652"/>
    </source>
</evidence>
<dbReference type="PROSITE" id="PS51197">
    <property type="entry name" value="HTH_RRF2_2"/>
    <property type="match status" value="1"/>
</dbReference>
<dbReference type="InterPro" id="IPR036388">
    <property type="entry name" value="WH-like_DNA-bd_sf"/>
</dbReference>
<dbReference type="Gene3D" id="1.10.10.10">
    <property type="entry name" value="Winged helix-like DNA-binding domain superfamily/Winged helix DNA-binding domain"/>
    <property type="match status" value="1"/>
</dbReference>
<dbReference type="GO" id="GO:0003677">
    <property type="term" value="F:DNA binding"/>
    <property type="evidence" value="ECO:0007669"/>
    <property type="project" value="UniProtKB-KW"/>
</dbReference>
<keyword evidence="1" id="KW-0238">DNA-binding</keyword>
<dbReference type="SUPFAM" id="SSF46785">
    <property type="entry name" value="Winged helix' DNA-binding domain"/>
    <property type="match status" value="1"/>
</dbReference>
<dbReference type="InterPro" id="IPR036390">
    <property type="entry name" value="WH_DNA-bd_sf"/>
</dbReference>
<dbReference type="STRING" id="1528.SAMN04488579_10661"/>
<sequence>MTGEFIVAVHSLVYLKHHDYKVSSEELADNVCTNPARIRKVMGKLCKANLVVGHAGVIGGYELADPSGEITLLDTFDAVGSHVIKQPWRSGDVDKDCQISSGIAAVMDEMFEGMDQECRQYLAKITISMVENRLFEATNNQ</sequence>
<dbReference type="OrthoDB" id="3242805at2"/>
<dbReference type="PANTHER" id="PTHR33221:SF15">
    <property type="entry name" value="HTH-TYPE TRANSCRIPTIONAL REGULATOR YWGB-RELATED"/>
    <property type="match status" value="1"/>
</dbReference>
<evidence type="ECO:0000313" key="1">
    <source>
        <dbReference type="EMBL" id="SDX72574.1"/>
    </source>
</evidence>
<proteinExistence type="predicted"/>
<keyword evidence="2" id="KW-1185">Reference proteome</keyword>